<evidence type="ECO:0000313" key="2">
    <source>
        <dbReference type="EMBL" id="SDP30053.1"/>
    </source>
</evidence>
<dbReference type="Proteomes" id="UP000199073">
    <property type="component" value="Unassembled WGS sequence"/>
</dbReference>
<dbReference type="EMBL" id="FNJI01000015">
    <property type="protein sequence ID" value="SDP30053.1"/>
    <property type="molecule type" value="Genomic_DNA"/>
</dbReference>
<protein>
    <submittedName>
        <fullName evidence="2">PilZ domain-containing protein</fullName>
    </submittedName>
</protein>
<feature type="domain" description="PilZ" evidence="1">
    <location>
        <begin position="82"/>
        <end position="145"/>
    </location>
</feature>
<evidence type="ECO:0000313" key="3">
    <source>
        <dbReference type="Proteomes" id="UP000199073"/>
    </source>
</evidence>
<reference evidence="2 3" key="1">
    <citation type="submission" date="2016-10" db="EMBL/GenBank/DDBJ databases">
        <authorList>
            <person name="de Groot N.N."/>
        </authorList>
    </citation>
    <scope>NUCLEOTIDE SEQUENCE [LARGE SCALE GENOMIC DNA]</scope>
    <source>
        <strain evidence="2 3">DSM 12130</strain>
    </source>
</reference>
<dbReference type="Gene3D" id="2.40.10.220">
    <property type="entry name" value="predicted glycosyltransferase like domains"/>
    <property type="match status" value="1"/>
</dbReference>
<dbReference type="OrthoDB" id="5511523at2"/>
<dbReference type="RefSeq" id="WP_092223022.1">
    <property type="nucleotide sequence ID" value="NZ_FNJI01000015.1"/>
</dbReference>
<accession>A0A1H0RKL0</accession>
<evidence type="ECO:0000259" key="1">
    <source>
        <dbReference type="Pfam" id="PF07238"/>
    </source>
</evidence>
<gene>
    <name evidence="2" type="ORF">SAMN05660330_02347</name>
</gene>
<dbReference type="GO" id="GO:0035438">
    <property type="term" value="F:cyclic-di-GMP binding"/>
    <property type="evidence" value="ECO:0007669"/>
    <property type="project" value="InterPro"/>
</dbReference>
<dbReference type="AlphaFoldDB" id="A0A1H0RKL0"/>
<name>A0A1H0RKL0_9BACT</name>
<dbReference type="SUPFAM" id="SSF141371">
    <property type="entry name" value="PilZ domain-like"/>
    <property type="match status" value="1"/>
</dbReference>
<sequence length="159" mass="17534">MTNAEPPAKAFVTPDEQVQIFCPECSFSKQLSVSSFRDCRHLLRVKCRCGARFAVQLEFRKQKRKKTELGGTSDFSGAGLGRSKITVANISLDGVAFKTPFAGKLKVGNRGEISFTLDDRKKTVVVKNVVVRSISNDVVGCQFVDDKAYNTALGFYVRS</sequence>
<dbReference type="InterPro" id="IPR009875">
    <property type="entry name" value="PilZ_domain"/>
</dbReference>
<dbReference type="STRING" id="91360.SAMN05660330_02347"/>
<proteinExistence type="predicted"/>
<dbReference type="Pfam" id="PF07238">
    <property type="entry name" value="PilZ"/>
    <property type="match status" value="1"/>
</dbReference>
<keyword evidence="3" id="KW-1185">Reference proteome</keyword>
<organism evidence="2 3">
    <name type="scientific">Desulforhopalus singaporensis</name>
    <dbReference type="NCBI Taxonomy" id="91360"/>
    <lineage>
        <taxon>Bacteria</taxon>
        <taxon>Pseudomonadati</taxon>
        <taxon>Thermodesulfobacteriota</taxon>
        <taxon>Desulfobulbia</taxon>
        <taxon>Desulfobulbales</taxon>
        <taxon>Desulfocapsaceae</taxon>
        <taxon>Desulforhopalus</taxon>
    </lineage>
</organism>